<dbReference type="InterPro" id="IPR001128">
    <property type="entry name" value="Cyt_P450"/>
</dbReference>
<dbReference type="GO" id="GO:0004497">
    <property type="term" value="F:monooxygenase activity"/>
    <property type="evidence" value="ECO:0007669"/>
    <property type="project" value="UniProtKB-KW"/>
</dbReference>
<feature type="binding site" description="axial binding residue" evidence="11">
    <location>
        <position position="214"/>
    </location>
    <ligand>
        <name>heme</name>
        <dbReference type="ChEBI" id="CHEBI:30413"/>
    </ligand>
    <ligandPart>
        <name>Fe</name>
        <dbReference type="ChEBI" id="CHEBI:18248"/>
    </ligandPart>
</feature>
<evidence type="ECO:0000256" key="1">
    <source>
        <dbReference type="ARBA" id="ARBA00004167"/>
    </source>
</evidence>
<comment type="subcellular location">
    <subcellularLocation>
        <location evidence="1">Membrane</location>
        <topology evidence="1">Single-pass membrane protein</topology>
    </subcellularLocation>
</comment>
<keyword evidence="7 12" id="KW-0560">Oxidoreductase</keyword>
<protein>
    <submittedName>
        <fullName evidence="13">Uncharacterized protein</fullName>
    </submittedName>
</protein>
<dbReference type="PRINTS" id="PR00385">
    <property type="entry name" value="P450"/>
</dbReference>
<sequence>MLKEEKSLKHKTSLYTIALLPWQTFTSPAAGFFLHHQNRQMWKMENNVKQLTKTLNTGETRVAQARGNLDDVMAMMCLVYWLKPQKLPTRVSTCIKNGKKRLREEVLTECGMGIPDADMVSKLKLLNMVLLETLRLYCPVLETLRETSRATKLGDFLIPKGVFITIQLVQLHRSKEYWGEDANDFNPLRFKNGVSQAAKHPNAFLGFGMGPRTCLGQNFAMLEVKLVLFLLLQRFLLVLSPEYKHAPANYLTMEAQYGVPTIVKPLLSK</sequence>
<dbReference type="Gene3D" id="1.10.630.10">
    <property type="entry name" value="Cytochrome P450"/>
    <property type="match status" value="1"/>
</dbReference>
<dbReference type="GO" id="GO:0020037">
    <property type="term" value="F:heme binding"/>
    <property type="evidence" value="ECO:0007669"/>
    <property type="project" value="InterPro"/>
</dbReference>
<keyword evidence="5 11" id="KW-0479">Metal-binding</keyword>
<evidence type="ECO:0000256" key="9">
    <source>
        <dbReference type="ARBA" id="ARBA00023033"/>
    </source>
</evidence>
<comment type="caution">
    <text evidence="13">The sequence shown here is derived from an EMBL/GenBank/DDBJ whole genome shotgun (WGS) entry which is preliminary data.</text>
</comment>
<dbReference type="InterPro" id="IPR002403">
    <property type="entry name" value="Cyt_P450_E_grp-IV"/>
</dbReference>
<dbReference type="InterPro" id="IPR050665">
    <property type="entry name" value="Cytochrome_P450_Monooxygen"/>
</dbReference>
<evidence type="ECO:0000256" key="11">
    <source>
        <dbReference type="PIRSR" id="PIRSR602403-1"/>
    </source>
</evidence>
<comment type="similarity">
    <text evidence="2 12">Belongs to the cytochrome P450 family.</text>
</comment>
<organism evidence="13">
    <name type="scientific">Populus alba</name>
    <name type="common">White poplar</name>
    <dbReference type="NCBI Taxonomy" id="43335"/>
    <lineage>
        <taxon>Eukaryota</taxon>
        <taxon>Viridiplantae</taxon>
        <taxon>Streptophyta</taxon>
        <taxon>Embryophyta</taxon>
        <taxon>Tracheophyta</taxon>
        <taxon>Spermatophyta</taxon>
        <taxon>Magnoliopsida</taxon>
        <taxon>eudicotyledons</taxon>
        <taxon>Gunneridae</taxon>
        <taxon>Pentapetalae</taxon>
        <taxon>rosids</taxon>
        <taxon>fabids</taxon>
        <taxon>Malpighiales</taxon>
        <taxon>Salicaceae</taxon>
        <taxon>Saliceae</taxon>
        <taxon>Populus</taxon>
    </lineage>
</organism>
<evidence type="ECO:0000256" key="2">
    <source>
        <dbReference type="ARBA" id="ARBA00010617"/>
    </source>
</evidence>
<proteinExistence type="inferred from homology"/>
<gene>
    <name evidence="13" type="ORF">D5086_0000088450</name>
</gene>
<dbReference type="EMBL" id="RCHU01000258">
    <property type="protein sequence ID" value="TKS09744.1"/>
    <property type="molecule type" value="Genomic_DNA"/>
</dbReference>
<dbReference type="Pfam" id="PF00067">
    <property type="entry name" value="p450"/>
    <property type="match status" value="1"/>
</dbReference>
<reference evidence="13" key="1">
    <citation type="submission" date="2018-10" db="EMBL/GenBank/DDBJ databases">
        <title>Population genomic analysis revealed the cold adaptation of white poplar.</title>
        <authorList>
            <person name="Liu Y.-J."/>
        </authorList>
    </citation>
    <scope>NUCLEOTIDE SEQUENCE [LARGE SCALE GENOMIC DNA]</scope>
    <source>
        <strain evidence="13">PAL-ZL1</strain>
    </source>
</reference>
<evidence type="ECO:0000256" key="3">
    <source>
        <dbReference type="ARBA" id="ARBA00022617"/>
    </source>
</evidence>
<keyword evidence="10" id="KW-0472">Membrane</keyword>
<dbReference type="InterPro" id="IPR036396">
    <property type="entry name" value="Cyt_P450_sf"/>
</dbReference>
<evidence type="ECO:0000256" key="10">
    <source>
        <dbReference type="ARBA" id="ARBA00023136"/>
    </source>
</evidence>
<comment type="cofactor">
    <cofactor evidence="11">
        <name>heme</name>
        <dbReference type="ChEBI" id="CHEBI:30413"/>
    </cofactor>
</comment>
<keyword evidence="6" id="KW-1133">Transmembrane helix</keyword>
<dbReference type="PANTHER" id="PTHR24282">
    <property type="entry name" value="CYTOCHROME P450 FAMILY MEMBER"/>
    <property type="match status" value="1"/>
</dbReference>
<evidence type="ECO:0000313" key="13">
    <source>
        <dbReference type="EMBL" id="TKS09744.1"/>
    </source>
</evidence>
<keyword evidence="9 12" id="KW-0503">Monooxygenase</keyword>
<evidence type="ECO:0000256" key="4">
    <source>
        <dbReference type="ARBA" id="ARBA00022692"/>
    </source>
</evidence>
<dbReference type="STRING" id="43335.A0A4U5QGL9"/>
<accession>A0A4U5QGL9</accession>
<dbReference type="GO" id="GO:0016705">
    <property type="term" value="F:oxidoreductase activity, acting on paired donors, with incorporation or reduction of molecular oxygen"/>
    <property type="evidence" value="ECO:0007669"/>
    <property type="project" value="InterPro"/>
</dbReference>
<evidence type="ECO:0000256" key="8">
    <source>
        <dbReference type="ARBA" id="ARBA00023004"/>
    </source>
</evidence>
<evidence type="ECO:0000256" key="6">
    <source>
        <dbReference type="ARBA" id="ARBA00022989"/>
    </source>
</evidence>
<keyword evidence="8 11" id="KW-0408">Iron</keyword>
<keyword evidence="4" id="KW-0812">Transmembrane</keyword>
<dbReference type="PROSITE" id="PS00086">
    <property type="entry name" value="CYTOCHROME_P450"/>
    <property type="match status" value="1"/>
</dbReference>
<keyword evidence="3 11" id="KW-0349">Heme</keyword>
<dbReference type="PRINTS" id="PR00465">
    <property type="entry name" value="EP450IV"/>
</dbReference>
<dbReference type="AlphaFoldDB" id="A0A4U5QGL9"/>
<dbReference type="InterPro" id="IPR017972">
    <property type="entry name" value="Cyt_P450_CS"/>
</dbReference>
<name>A0A4U5QGL9_POPAL</name>
<dbReference type="GO" id="GO:0016020">
    <property type="term" value="C:membrane"/>
    <property type="evidence" value="ECO:0007669"/>
    <property type="project" value="UniProtKB-SubCell"/>
</dbReference>
<evidence type="ECO:0000256" key="5">
    <source>
        <dbReference type="ARBA" id="ARBA00022723"/>
    </source>
</evidence>
<dbReference type="SUPFAM" id="SSF48264">
    <property type="entry name" value="Cytochrome P450"/>
    <property type="match status" value="1"/>
</dbReference>
<dbReference type="PANTHER" id="PTHR24282:SF135">
    <property type="entry name" value="CYTOCHROME P450 709B2"/>
    <property type="match status" value="1"/>
</dbReference>
<evidence type="ECO:0000256" key="7">
    <source>
        <dbReference type="ARBA" id="ARBA00023002"/>
    </source>
</evidence>
<evidence type="ECO:0000256" key="12">
    <source>
        <dbReference type="RuleBase" id="RU000461"/>
    </source>
</evidence>
<dbReference type="GO" id="GO:0005506">
    <property type="term" value="F:iron ion binding"/>
    <property type="evidence" value="ECO:0007669"/>
    <property type="project" value="InterPro"/>
</dbReference>